<feature type="domain" description="Integrase catalytic" evidence="1">
    <location>
        <begin position="159"/>
        <end position="257"/>
    </location>
</feature>
<accession>A0A438HM87</accession>
<protein>
    <recommendedName>
        <fullName evidence="1">Integrase catalytic domain-containing protein</fullName>
    </recommendedName>
</protein>
<dbReference type="Gene3D" id="3.30.420.10">
    <property type="entry name" value="Ribonuclease H-like superfamily/Ribonuclease H"/>
    <property type="match status" value="1"/>
</dbReference>
<sequence length="278" mass="31861">MPKRSRKVLKIDTLVGDCYDNSMDQPSMKIIRFKMIKGYLNPLKHPLLQEERETNSLDQMEGCQFCWDPGGIQHEVDVTRRISLPRSMHIIGGAFLFKYCADQIIRKCVPEQEKHGILSHCHENACGGHFASQKTAMRVLQSGFWWPSLFKDAHETSWDLSLCLLATPTSWHSLLQQPFEALLAKYGVKRKVATPYHPQTSGQVELANREVKNILMKVVNTNRKDWSVKLLDSLWAYRTAYKTILGMSPYVLFMAKLAIFPLRLSSRHGGPLKSSTWI</sequence>
<dbReference type="PANTHER" id="PTHR48475">
    <property type="entry name" value="RIBONUCLEASE H"/>
    <property type="match status" value="1"/>
</dbReference>
<name>A0A438HM87_VITVI</name>
<dbReference type="PANTHER" id="PTHR48475:SF1">
    <property type="entry name" value="RNASE H TYPE-1 DOMAIN-CONTAINING PROTEIN"/>
    <property type="match status" value="1"/>
</dbReference>
<organism evidence="2 3">
    <name type="scientific">Vitis vinifera</name>
    <name type="common">Grape</name>
    <dbReference type="NCBI Taxonomy" id="29760"/>
    <lineage>
        <taxon>Eukaryota</taxon>
        <taxon>Viridiplantae</taxon>
        <taxon>Streptophyta</taxon>
        <taxon>Embryophyta</taxon>
        <taxon>Tracheophyta</taxon>
        <taxon>Spermatophyta</taxon>
        <taxon>Magnoliopsida</taxon>
        <taxon>eudicotyledons</taxon>
        <taxon>Gunneridae</taxon>
        <taxon>Pentapetalae</taxon>
        <taxon>rosids</taxon>
        <taxon>Vitales</taxon>
        <taxon>Vitaceae</taxon>
        <taxon>Viteae</taxon>
        <taxon>Vitis</taxon>
    </lineage>
</organism>
<dbReference type="Pfam" id="PF17921">
    <property type="entry name" value="Integrase_H2C2"/>
    <property type="match status" value="1"/>
</dbReference>
<dbReference type="InterPro" id="IPR036397">
    <property type="entry name" value="RNaseH_sf"/>
</dbReference>
<dbReference type="Proteomes" id="UP000288805">
    <property type="component" value="Unassembled WGS sequence"/>
</dbReference>
<comment type="caution">
    <text evidence="2">The sequence shown here is derived from an EMBL/GenBank/DDBJ whole genome shotgun (WGS) entry which is preliminary data.</text>
</comment>
<dbReference type="EMBL" id="QGNW01000203">
    <property type="protein sequence ID" value="RVW85544.1"/>
    <property type="molecule type" value="Genomic_DNA"/>
</dbReference>
<dbReference type="SUPFAM" id="SSF53098">
    <property type="entry name" value="Ribonuclease H-like"/>
    <property type="match status" value="1"/>
</dbReference>
<dbReference type="InterPro" id="IPR001584">
    <property type="entry name" value="Integrase_cat-core"/>
</dbReference>
<reference evidence="2 3" key="1">
    <citation type="journal article" date="2018" name="PLoS Genet.">
        <title>Population sequencing reveals clonal diversity and ancestral inbreeding in the grapevine cultivar Chardonnay.</title>
        <authorList>
            <person name="Roach M.J."/>
            <person name="Johnson D.L."/>
            <person name="Bohlmann J."/>
            <person name="van Vuuren H.J."/>
            <person name="Jones S.J."/>
            <person name="Pretorius I.S."/>
            <person name="Schmidt S.A."/>
            <person name="Borneman A.R."/>
        </authorList>
    </citation>
    <scope>NUCLEOTIDE SEQUENCE [LARGE SCALE GENOMIC DNA]</scope>
    <source>
        <strain evidence="3">cv. Chardonnay</strain>
        <tissue evidence="2">Leaf</tissue>
    </source>
</reference>
<evidence type="ECO:0000313" key="2">
    <source>
        <dbReference type="EMBL" id="RVW85544.1"/>
    </source>
</evidence>
<dbReference type="InterPro" id="IPR012337">
    <property type="entry name" value="RNaseH-like_sf"/>
</dbReference>
<gene>
    <name evidence="2" type="ORF">CK203_044083</name>
</gene>
<dbReference type="GO" id="GO:0015074">
    <property type="term" value="P:DNA integration"/>
    <property type="evidence" value="ECO:0007669"/>
    <property type="project" value="InterPro"/>
</dbReference>
<evidence type="ECO:0000313" key="3">
    <source>
        <dbReference type="Proteomes" id="UP000288805"/>
    </source>
</evidence>
<proteinExistence type="predicted"/>
<evidence type="ECO:0000259" key="1">
    <source>
        <dbReference type="PROSITE" id="PS50994"/>
    </source>
</evidence>
<dbReference type="GO" id="GO:0003676">
    <property type="term" value="F:nucleic acid binding"/>
    <property type="evidence" value="ECO:0007669"/>
    <property type="project" value="InterPro"/>
</dbReference>
<dbReference type="PROSITE" id="PS50994">
    <property type="entry name" value="INTEGRASE"/>
    <property type="match status" value="1"/>
</dbReference>
<dbReference type="Gene3D" id="1.10.340.70">
    <property type="match status" value="1"/>
</dbReference>
<dbReference type="AlphaFoldDB" id="A0A438HM87"/>
<dbReference type="InterPro" id="IPR041588">
    <property type="entry name" value="Integrase_H2C2"/>
</dbReference>